<dbReference type="AlphaFoldDB" id="A0A812J0T2"/>
<evidence type="ECO:0000313" key="3">
    <source>
        <dbReference type="Proteomes" id="UP000601435"/>
    </source>
</evidence>
<evidence type="ECO:0000256" key="1">
    <source>
        <dbReference type="SAM" id="MobiDB-lite"/>
    </source>
</evidence>
<proteinExistence type="predicted"/>
<name>A0A812J0T2_9DINO</name>
<evidence type="ECO:0000313" key="2">
    <source>
        <dbReference type="EMBL" id="CAE7193843.1"/>
    </source>
</evidence>
<dbReference type="EMBL" id="CAJNJA010005590">
    <property type="protein sequence ID" value="CAE7193843.1"/>
    <property type="molecule type" value="Genomic_DNA"/>
</dbReference>
<organism evidence="2 3">
    <name type="scientific">Symbiodinium necroappetens</name>
    <dbReference type="NCBI Taxonomy" id="1628268"/>
    <lineage>
        <taxon>Eukaryota</taxon>
        <taxon>Sar</taxon>
        <taxon>Alveolata</taxon>
        <taxon>Dinophyceae</taxon>
        <taxon>Suessiales</taxon>
        <taxon>Symbiodiniaceae</taxon>
        <taxon>Symbiodinium</taxon>
    </lineage>
</organism>
<gene>
    <name evidence="2" type="ORF">SNEC2469_LOCUS1269</name>
</gene>
<protein>
    <submittedName>
        <fullName evidence="2">Uncharacterized protein</fullName>
    </submittedName>
</protein>
<feature type="region of interest" description="Disordered" evidence="1">
    <location>
        <begin position="1"/>
        <end position="20"/>
    </location>
</feature>
<dbReference type="Proteomes" id="UP000601435">
    <property type="component" value="Unassembled WGS sequence"/>
</dbReference>
<accession>A0A812J0T2</accession>
<keyword evidence="3" id="KW-1185">Reference proteome</keyword>
<comment type="caution">
    <text evidence="2">The sequence shown here is derived from an EMBL/GenBank/DDBJ whole genome shotgun (WGS) entry which is preliminary data.</text>
</comment>
<feature type="non-terminal residue" evidence="2">
    <location>
        <position position="102"/>
    </location>
</feature>
<sequence>MEEGPRGCTSSVFRKGSSKEPEDACQEAMWSSGAAPFFRKTDALVKCGVKIVVAMAARVPLLSRSKGQAGEPVMPSGLLSGQLATWRKQGSQCSFFHGCSGQ</sequence>
<reference evidence="2" key="1">
    <citation type="submission" date="2021-02" db="EMBL/GenBank/DDBJ databases">
        <authorList>
            <person name="Dougan E. K."/>
            <person name="Rhodes N."/>
            <person name="Thang M."/>
            <person name="Chan C."/>
        </authorList>
    </citation>
    <scope>NUCLEOTIDE SEQUENCE</scope>
</reference>